<feature type="compositionally biased region" description="Basic residues" evidence="14">
    <location>
        <begin position="152"/>
        <end position="162"/>
    </location>
</feature>
<accession>A0A8X6NZG8</accession>
<dbReference type="GO" id="GO:0005886">
    <property type="term" value="C:plasma membrane"/>
    <property type="evidence" value="ECO:0007669"/>
    <property type="project" value="UniProtKB-SubCell"/>
</dbReference>
<evidence type="ECO:0000256" key="4">
    <source>
        <dbReference type="ARBA" id="ARBA00022670"/>
    </source>
</evidence>
<dbReference type="GO" id="GO:0046872">
    <property type="term" value="F:metal ion binding"/>
    <property type="evidence" value="ECO:0007669"/>
    <property type="project" value="UniProtKB-UniRule"/>
</dbReference>
<comment type="cofactor">
    <cofactor evidence="13">
        <name>Mn(2+)</name>
        <dbReference type="ChEBI" id="CHEBI:29035"/>
    </cofactor>
    <cofactor evidence="13">
        <name>Co(2+)</name>
        <dbReference type="ChEBI" id="CHEBI:48828"/>
    </cofactor>
    <text evidence="13">Divalent metal cations. Mn(2+) or Co(2+).</text>
</comment>
<evidence type="ECO:0000313" key="15">
    <source>
        <dbReference type="EMBL" id="GFT39152.1"/>
    </source>
</evidence>
<dbReference type="OrthoDB" id="10040378at2759"/>
<comment type="subcellular location">
    <subcellularLocation>
        <location evidence="13">Cell membrane</location>
        <topology evidence="13">Single-pass type I membrane protein</topology>
    </subcellularLocation>
    <subcellularLocation>
        <location evidence="2">Membrane</location>
        <topology evidence="2">Single-pass type I membrane protein</topology>
    </subcellularLocation>
</comment>
<keyword evidence="11" id="KW-0472">Membrane</keyword>
<dbReference type="Proteomes" id="UP000887013">
    <property type="component" value="Unassembled WGS sequence"/>
</dbReference>
<dbReference type="PANTHER" id="PTHR31120">
    <property type="entry name" value="METALLOPROTEASE TIKI"/>
    <property type="match status" value="1"/>
</dbReference>
<dbReference type="Pfam" id="PF01963">
    <property type="entry name" value="TraB_PrgY_gumN"/>
    <property type="match status" value="1"/>
</dbReference>
<reference evidence="15" key="1">
    <citation type="submission" date="2020-08" db="EMBL/GenBank/DDBJ databases">
        <title>Multicomponent nature underlies the extraordinary mechanical properties of spider dragline silk.</title>
        <authorList>
            <person name="Kono N."/>
            <person name="Nakamura H."/>
            <person name="Mori M."/>
            <person name="Yoshida Y."/>
            <person name="Ohtoshi R."/>
            <person name="Malay A.D."/>
            <person name="Moran D.A.P."/>
            <person name="Tomita M."/>
            <person name="Numata K."/>
            <person name="Arakawa K."/>
        </authorList>
    </citation>
    <scope>NUCLEOTIDE SEQUENCE</scope>
</reference>
<evidence type="ECO:0000256" key="10">
    <source>
        <dbReference type="ARBA" id="ARBA00023049"/>
    </source>
</evidence>
<keyword evidence="12" id="KW-0325">Glycoprotein</keyword>
<keyword evidence="10 13" id="KW-0482">Metalloprotease</keyword>
<gene>
    <name evidence="15" type="primary">TRABD2A</name>
    <name evidence="15" type="ORF">NPIL_593391</name>
</gene>
<dbReference type="AlphaFoldDB" id="A0A8X6NZG8"/>
<sequence length="281" mass="31503">MHSSYTTDDLIRHYNCGDLNSVVFGQDTAPVPTLTNNSLSEEEAALARNIDLYFRQELIYNRNKRMGGRVVQLMEQNPDQSLFFAFGAGHFLGNNTILDFVQDHGFEVEHLSVSAKIPKSKSQKITSNVDVTKPGLRLAESVEPPPSSPRRGQGRRSNRHRSAASSFQRPGSPLGHIFDTTTQASLTTQRSRRFNDLWVRMDTYGKKFIRIGSSSIEDSQAPQQAFQTWYQKSHGPDHIVSSVSRIFIPGYMKLMLTSLVIIQHLGAFQLVFNIASLTGIT</sequence>
<dbReference type="GO" id="GO:0006508">
    <property type="term" value="P:proteolysis"/>
    <property type="evidence" value="ECO:0007669"/>
    <property type="project" value="UniProtKB-KW"/>
</dbReference>
<evidence type="ECO:0000256" key="12">
    <source>
        <dbReference type="ARBA" id="ARBA00023180"/>
    </source>
</evidence>
<dbReference type="PANTHER" id="PTHR31120:SF6">
    <property type="entry name" value="METALLOPROTEASE TIKI HOMOLOG"/>
    <property type="match status" value="1"/>
</dbReference>
<keyword evidence="6 13" id="KW-0479">Metal-binding</keyword>
<evidence type="ECO:0000256" key="7">
    <source>
        <dbReference type="ARBA" id="ARBA00022729"/>
    </source>
</evidence>
<comment type="similarity">
    <text evidence="3 13">Belongs to the TIKI family.</text>
</comment>
<keyword evidence="9" id="KW-1133">Transmembrane helix</keyword>
<evidence type="ECO:0000256" key="1">
    <source>
        <dbReference type="ARBA" id="ARBA00001941"/>
    </source>
</evidence>
<keyword evidence="16" id="KW-1185">Reference proteome</keyword>
<keyword evidence="7 13" id="KW-0732">Signal</keyword>
<keyword evidence="13" id="KW-1003">Cell membrane</keyword>
<evidence type="ECO:0000256" key="6">
    <source>
        <dbReference type="ARBA" id="ARBA00022723"/>
    </source>
</evidence>
<dbReference type="GO" id="GO:0004222">
    <property type="term" value="F:metalloendopeptidase activity"/>
    <property type="evidence" value="ECO:0007669"/>
    <property type="project" value="UniProtKB-UniRule"/>
</dbReference>
<evidence type="ECO:0000256" key="13">
    <source>
        <dbReference type="RuleBase" id="RU369069"/>
    </source>
</evidence>
<keyword evidence="5" id="KW-0812">Transmembrane</keyword>
<comment type="function">
    <text evidence="13">Metalloprotease that acts as a negative regulator of the Wnt signaling pathway.</text>
</comment>
<organism evidence="15 16">
    <name type="scientific">Nephila pilipes</name>
    <name type="common">Giant wood spider</name>
    <name type="synonym">Nephila maculata</name>
    <dbReference type="NCBI Taxonomy" id="299642"/>
    <lineage>
        <taxon>Eukaryota</taxon>
        <taxon>Metazoa</taxon>
        <taxon>Ecdysozoa</taxon>
        <taxon>Arthropoda</taxon>
        <taxon>Chelicerata</taxon>
        <taxon>Arachnida</taxon>
        <taxon>Araneae</taxon>
        <taxon>Araneomorphae</taxon>
        <taxon>Entelegynae</taxon>
        <taxon>Araneoidea</taxon>
        <taxon>Nephilidae</taxon>
        <taxon>Nephila</taxon>
    </lineage>
</organism>
<protein>
    <recommendedName>
        <fullName evidence="13">Metalloprotease TIKI homolog</fullName>
        <ecNumber evidence="13">3.4.-.-</ecNumber>
    </recommendedName>
</protein>
<name>A0A8X6NZG8_NEPPI</name>
<feature type="region of interest" description="Disordered" evidence="14">
    <location>
        <begin position="122"/>
        <end position="173"/>
    </location>
</feature>
<evidence type="ECO:0000256" key="3">
    <source>
        <dbReference type="ARBA" id="ARBA00008261"/>
    </source>
</evidence>
<keyword evidence="4 13" id="KW-0645">Protease</keyword>
<keyword evidence="13" id="KW-0879">Wnt signaling pathway</keyword>
<proteinExistence type="inferred from homology"/>
<evidence type="ECO:0000256" key="9">
    <source>
        <dbReference type="ARBA" id="ARBA00022989"/>
    </source>
</evidence>
<comment type="caution">
    <text evidence="15">The sequence shown here is derived from an EMBL/GenBank/DDBJ whole genome shotgun (WGS) entry which is preliminary data.</text>
</comment>
<evidence type="ECO:0000313" key="16">
    <source>
        <dbReference type="Proteomes" id="UP000887013"/>
    </source>
</evidence>
<evidence type="ECO:0000256" key="5">
    <source>
        <dbReference type="ARBA" id="ARBA00022692"/>
    </source>
</evidence>
<keyword evidence="8 13" id="KW-0378">Hydrolase</keyword>
<evidence type="ECO:0000256" key="2">
    <source>
        <dbReference type="ARBA" id="ARBA00004479"/>
    </source>
</evidence>
<dbReference type="EC" id="3.4.-.-" evidence="13"/>
<comment type="cofactor">
    <cofactor evidence="1">
        <name>Co(2+)</name>
        <dbReference type="ChEBI" id="CHEBI:48828"/>
    </cofactor>
</comment>
<dbReference type="InterPro" id="IPR002816">
    <property type="entry name" value="TraB/PrgY/GumN_fam"/>
</dbReference>
<dbReference type="InterPro" id="IPR040230">
    <property type="entry name" value="TIKI1/2-like"/>
</dbReference>
<dbReference type="GO" id="GO:0030178">
    <property type="term" value="P:negative regulation of Wnt signaling pathway"/>
    <property type="evidence" value="ECO:0007669"/>
    <property type="project" value="UniProtKB-UniRule"/>
</dbReference>
<dbReference type="EMBL" id="BMAW01063205">
    <property type="protein sequence ID" value="GFT39152.1"/>
    <property type="molecule type" value="Genomic_DNA"/>
</dbReference>
<dbReference type="GO" id="GO:0016055">
    <property type="term" value="P:Wnt signaling pathway"/>
    <property type="evidence" value="ECO:0007669"/>
    <property type="project" value="UniProtKB-KW"/>
</dbReference>
<evidence type="ECO:0000256" key="8">
    <source>
        <dbReference type="ARBA" id="ARBA00022801"/>
    </source>
</evidence>
<evidence type="ECO:0000256" key="11">
    <source>
        <dbReference type="ARBA" id="ARBA00023136"/>
    </source>
</evidence>
<evidence type="ECO:0000256" key="14">
    <source>
        <dbReference type="SAM" id="MobiDB-lite"/>
    </source>
</evidence>